<evidence type="ECO:0000313" key="2">
    <source>
        <dbReference type="EMBL" id="TWT98776.1"/>
    </source>
</evidence>
<sequence precursor="true">MSTKLWMVAAIVATSSLLFDTSQANAQGRHPCGNAGNGYAQTTQYMNYPASRGYITVSPGYQVENYRSYPTYSAGYGSFNGYGYGYPNQYRYQSGYRGYNYPTRSGLNVGIGVGGFANPGYRGFGY</sequence>
<organism evidence="2 3">
    <name type="scientific">Neorhodopirellula pilleata</name>
    <dbReference type="NCBI Taxonomy" id="2714738"/>
    <lineage>
        <taxon>Bacteria</taxon>
        <taxon>Pseudomonadati</taxon>
        <taxon>Planctomycetota</taxon>
        <taxon>Planctomycetia</taxon>
        <taxon>Pirellulales</taxon>
        <taxon>Pirellulaceae</taxon>
        <taxon>Neorhodopirellula</taxon>
    </lineage>
</organism>
<reference evidence="2 3" key="1">
    <citation type="submission" date="2019-02" db="EMBL/GenBank/DDBJ databases">
        <title>Deep-cultivation of Planctomycetes and their phenomic and genomic characterization uncovers novel biology.</title>
        <authorList>
            <person name="Wiegand S."/>
            <person name="Jogler M."/>
            <person name="Boedeker C."/>
            <person name="Pinto D."/>
            <person name="Vollmers J."/>
            <person name="Rivas-Marin E."/>
            <person name="Kohn T."/>
            <person name="Peeters S.H."/>
            <person name="Heuer A."/>
            <person name="Rast P."/>
            <person name="Oberbeckmann S."/>
            <person name="Bunk B."/>
            <person name="Jeske O."/>
            <person name="Meyerdierks A."/>
            <person name="Storesund J.E."/>
            <person name="Kallscheuer N."/>
            <person name="Luecker S."/>
            <person name="Lage O.M."/>
            <person name="Pohl T."/>
            <person name="Merkel B.J."/>
            <person name="Hornburger P."/>
            <person name="Mueller R.-W."/>
            <person name="Bruemmer F."/>
            <person name="Labrenz M."/>
            <person name="Spormann A.M."/>
            <person name="Op Den Camp H."/>
            <person name="Overmann J."/>
            <person name="Amann R."/>
            <person name="Jetten M.S.M."/>
            <person name="Mascher T."/>
            <person name="Medema M.H."/>
            <person name="Devos D.P."/>
            <person name="Kaster A.-K."/>
            <person name="Ovreas L."/>
            <person name="Rohde M."/>
            <person name="Galperin M.Y."/>
            <person name="Jogler C."/>
        </authorList>
    </citation>
    <scope>NUCLEOTIDE SEQUENCE [LARGE SCALE GENOMIC DNA]</scope>
    <source>
        <strain evidence="2 3">Pla100</strain>
    </source>
</reference>
<feature type="signal peptide" evidence="1">
    <location>
        <begin position="1"/>
        <end position="26"/>
    </location>
</feature>
<keyword evidence="3" id="KW-1185">Reference proteome</keyword>
<dbReference type="AlphaFoldDB" id="A0A5C6AH84"/>
<evidence type="ECO:0000256" key="1">
    <source>
        <dbReference type="SAM" id="SignalP"/>
    </source>
</evidence>
<dbReference type="OrthoDB" id="9941326at2"/>
<name>A0A5C6AH84_9BACT</name>
<proteinExistence type="predicted"/>
<dbReference type="Proteomes" id="UP000316213">
    <property type="component" value="Unassembled WGS sequence"/>
</dbReference>
<dbReference type="RefSeq" id="WP_146577459.1">
    <property type="nucleotide sequence ID" value="NZ_SJPM01000003.1"/>
</dbReference>
<accession>A0A5C6AH84</accession>
<protein>
    <submittedName>
        <fullName evidence="2">Uncharacterized protein</fullName>
    </submittedName>
</protein>
<comment type="caution">
    <text evidence="2">The sequence shown here is derived from an EMBL/GenBank/DDBJ whole genome shotgun (WGS) entry which is preliminary data.</text>
</comment>
<feature type="chain" id="PRO_5023018396" evidence="1">
    <location>
        <begin position="27"/>
        <end position="126"/>
    </location>
</feature>
<keyword evidence="1" id="KW-0732">Signal</keyword>
<dbReference type="EMBL" id="SJPM01000003">
    <property type="protein sequence ID" value="TWT98776.1"/>
    <property type="molecule type" value="Genomic_DNA"/>
</dbReference>
<evidence type="ECO:0000313" key="3">
    <source>
        <dbReference type="Proteomes" id="UP000316213"/>
    </source>
</evidence>
<gene>
    <name evidence="2" type="ORF">Pla100_19420</name>
</gene>